<evidence type="ECO:0000313" key="1">
    <source>
        <dbReference type="EMBL" id="MDV6312111.1"/>
    </source>
</evidence>
<comment type="caution">
    <text evidence="1">The sequence shown here is derived from an EMBL/GenBank/DDBJ whole genome shotgun (WGS) entry which is preliminary data.</text>
</comment>
<gene>
    <name evidence="1" type="ORF">R3Q15_09475</name>
</gene>
<proteinExistence type="predicted"/>
<dbReference type="Proteomes" id="UP001185922">
    <property type="component" value="Unassembled WGS sequence"/>
</dbReference>
<protein>
    <submittedName>
        <fullName evidence="1">Uncharacterized protein</fullName>
    </submittedName>
</protein>
<dbReference type="RefSeq" id="WP_039586602.1">
    <property type="nucleotide sequence ID" value="NZ_JAWLKH010000007.1"/>
</dbReference>
<sequence>MTYEPHEPELADFTIVAVHDLRDGDVLRDLGTEPTGRITMLHSVDLSEPGDHGLAERSVVLCWRDEELIRTTIIADQIDLRVIKPREELS</sequence>
<evidence type="ECO:0000313" key="2">
    <source>
        <dbReference type="Proteomes" id="UP001185922"/>
    </source>
</evidence>
<reference evidence="1" key="1">
    <citation type="submission" date="2023-10" db="EMBL/GenBank/DDBJ databases">
        <title>Development of a sustainable strategy for remediation of hydrocarbon-contaminated territories based on the waste exchange concept.</title>
        <authorList>
            <person name="Krivoruchko A."/>
        </authorList>
    </citation>
    <scope>NUCLEOTIDE SEQUENCE</scope>
    <source>
        <strain evidence="1">IEGM 1279</strain>
    </source>
</reference>
<accession>A0AAE4R436</accession>
<dbReference type="EMBL" id="JAWLKH010000007">
    <property type="protein sequence ID" value="MDV6312111.1"/>
    <property type="molecule type" value="Genomic_DNA"/>
</dbReference>
<name>A0AAE4R436_9ACTN</name>
<dbReference type="AlphaFoldDB" id="A0AAE4R436"/>
<organism evidence="1 2">
    <name type="scientific">Gordonia amicalis</name>
    <dbReference type="NCBI Taxonomy" id="89053"/>
    <lineage>
        <taxon>Bacteria</taxon>
        <taxon>Bacillati</taxon>
        <taxon>Actinomycetota</taxon>
        <taxon>Actinomycetes</taxon>
        <taxon>Mycobacteriales</taxon>
        <taxon>Gordoniaceae</taxon>
        <taxon>Gordonia</taxon>
    </lineage>
</organism>